<dbReference type="EMBL" id="JAYMYS010000001">
    <property type="protein sequence ID" value="KAK7412616.1"/>
    <property type="molecule type" value="Genomic_DNA"/>
</dbReference>
<proteinExistence type="predicted"/>
<comment type="caution">
    <text evidence="1">The sequence shown here is derived from an EMBL/GenBank/DDBJ whole genome shotgun (WGS) entry which is preliminary data.</text>
</comment>
<dbReference type="AlphaFoldDB" id="A0AAN9TEG2"/>
<reference evidence="1 2" key="1">
    <citation type="submission" date="2024-01" db="EMBL/GenBank/DDBJ databases">
        <title>The genomes of 5 underutilized Papilionoideae crops provide insights into root nodulation and disease resistanc.</title>
        <authorList>
            <person name="Jiang F."/>
        </authorList>
    </citation>
    <scope>NUCLEOTIDE SEQUENCE [LARGE SCALE GENOMIC DNA]</scope>
    <source>
        <strain evidence="1">DUOXIRENSHENG_FW03</strain>
        <tissue evidence="1">Leaves</tissue>
    </source>
</reference>
<sequence length="71" mass="7712">MCRGIVRVWGLWVKGGMWGKGLRGGLLMVCLAVVRGRATNGCLTRYGLSRGCAVVALKGAQRVKKGKMRTY</sequence>
<dbReference type="Proteomes" id="UP001386955">
    <property type="component" value="Unassembled WGS sequence"/>
</dbReference>
<evidence type="ECO:0000313" key="2">
    <source>
        <dbReference type="Proteomes" id="UP001386955"/>
    </source>
</evidence>
<gene>
    <name evidence="1" type="ORF">VNO78_04117</name>
</gene>
<name>A0AAN9TEG2_PSOTE</name>
<accession>A0AAN9TEG2</accession>
<organism evidence="1 2">
    <name type="scientific">Psophocarpus tetragonolobus</name>
    <name type="common">Winged bean</name>
    <name type="synonym">Dolichos tetragonolobus</name>
    <dbReference type="NCBI Taxonomy" id="3891"/>
    <lineage>
        <taxon>Eukaryota</taxon>
        <taxon>Viridiplantae</taxon>
        <taxon>Streptophyta</taxon>
        <taxon>Embryophyta</taxon>
        <taxon>Tracheophyta</taxon>
        <taxon>Spermatophyta</taxon>
        <taxon>Magnoliopsida</taxon>
        <taxon>eudicotyledons</taxon>
        <taxon>Gunneridae</taxon>
        <taxon>Pentapetalae</taxon>
        <taxon>rosids</taxon>
        <taxon>fabids</taxon>
        <taxon>Fabales</taxon>
        <taxon>Fabaceae</taxon>
        <taxon>Papilionoideae</taxon>
        <taxon>50 kb inversion clade</taxon>
        <taxon>NPAAA clade</taxon>
        <taxon>indigoferoid/millettioid clade</taxon>
        <taxon>Phaseoleae</taxon>
        <taxon>Psophocarpus</taxon>
    </lineage>
</organism>
<protein>
    <submittedName>
        <fullName evidence="1">Uncharacterized protein</fullName>
    </submittedName>
</protein>
<evidence type="ECO:0000313" key="1">
    <source>
        <dbReference type="EMBL" id="KAK7412616.1"/>
    </source>
</evidence>
<keyword evidence="2" id="KW-1185">Reference proteome</keyword>